<dbReference type="InterPro" id="IPR011004">
    <property type="entry name" value="Trimer_LpxA-like_sf"/>
</dbReference>
<dbReference type="PANTHER" id="PTHR13061">
    <property type="entry name" value="DYNACTIN SUBUNIT P25"/>
    <property type="match status" value="1"/>
</dbReference>
<sequence length="179" mass="19495">MIYRLGDRCVDIQGDDWFVADNATVIGSVILKQNASVWYNAVIRGDNDFITIGAESNVQDGSVLHTDSGVPLTIGKGVTVGHQSMLHGCEIGDYSLIGINAVILNGAKIGKYCLIGANTLIPEGKVIPDGSLVMGSPGKVVKELTDQQKKMLEWSSAHYVQNFKKYKEQLKVDERFPNI</sequence>
<dbReference type="EMBL" id="JAMFLX010000041">
    <property type="protein sequence ID" value="MCL6272008.1"/>
    <property type="molecule type" value="Genomic_DNA"/>
</dbReference>
<keyword evidence="2" id="KW-1185">Reference proteome</keyword>
<name>A0ABT0PNI2_9GAMM</name>
<dbReference type="Gene3D" id="2.160.10.10">
    <property type="entry name" value="Hexapeptide repeat proteins"/>
    <property type="match status" value="1"/>
</dbReference>
<dbReference type="Proteomes" id="UP001203338">
    <property type="component" value="Unassembled WGS sequence"/>
</dbReference>
<dbReference type="InterPro" id="IPR047324">
    <property type="entry name" value="LbH_gamma_CA-like"/>
</dbReference>
<dbReference type="SUPFAM" id="SSF51161">
    <property type="entry name" value="Trimeric LpxA-like enzymes"/>
    <property type="match status" value="1"/>
</dbReference>
<protein>
    <submittedName>
        <fullName evidence="1">Gamma carbonic anhydrase family protein</fullName>
    </submittedName>
</protein>
<dbReference type="InterPro" id="IPR001451">
    <property type="entry name" value="Hexapep"/>
</dbReference>
<dbReference type="CDD" id="cd04645">
    <property type="entry name" value="LbH_gamma_CA_like"/>
    <property type="match status" value="1"/>
</dbReference>
<accession>A0ABT0PNI2</accession>
<dbReference type="PANTHER" id="PTHR13061:SF29">
    <property type="entry name" value="GAMMA CARBONIC ANHYDRASE-LIKE 1, MITOCHONDRIAL-RELATED"/>
    <property type="match status" value="1"/>
</dbReference>
<dbReference type="Pfam" id="PF00132">
    <property type="entry name" value="Hexapep"/>
    <property type="match status" value="1"/>
</dbReference>
<dbReference type="InterPro" id="IPR050484">
    <property type="entry name" value="Transf_Hexapept/Carb_Anhydrase"/>
</dbReference>
<proteinExistence type="predicted"/>
<evidence type="ECO:0000313" key="2">
    <source>
        <dbReference type="Proteomes" id="UP001203338"/>
    </source>
</evidence>
<dbReference type="RefSeq" id="WP_249701685.1">
    <property type="nucleotide sequence ID" value="NZ_JAMFLX010000041.1"/>
</dbReference>
<evidence type="ECO:0000313" key="1">
    <source>
        <dbReference type="EMBL" id="MCL6272008.1"/>
    </source>
</evidence>
<gene>
    <name evidence="1" type="ORF">M3P05_18975</name>
</gene>
<reference evidence="1 2" key="1">
    <citation type="submission" date="2022-05" db="EMBL/GenBank/DDBJ databases">
        <authorList>
            <person name="Park J.-S."/>
        </authorList>
    </citation>
    <scope>NUCLEOTIDE SEQUENCE [LARGE SCALE GENOMIC DNA]</scope>
    <source>
        <strain evidence="1 2">2012CJ34-2</strain>
    </source>
</reference>
<comment type="caution">
    <text evidence="1">The sequence shown here is derived from an EMBL/GenBank/DDBJ whole genome shotgun (WGS) entry which is preliminary data.</text>
</comment>
<organism evidence="1 2">
    <name type="scientific">Parendozoicomonas callyspongiae</name>
    <dbReference type="NCBI Taxonomy" id="2942213"/>
    <lineage>
        <taxon>Bacteria</taxon>
        <taxon>Pseudomonadati</taxon>
        <taxon>Pseudomonadota</taxon>
        <taxon>Gammaproteobacteria</taxon>
        <taxon>Oceanospirillales</taxon>
        <taxon>Endozoicomonadaceae</taxon>
        <taxon>Parendozoicomonas</taxon>
    </lineage>
</organism>